<evidence type="ECO:0000256" key="8">
    <source>
        <dbReference type="ARBA" id="ARBA00022989"/>
    </source>
</evidence>
<dbReference type="Pfam" id="PF02163">
    <property type="entry name" value="Peptidase_M50"/>
    <property type="match status" value="1"/>
</dbReference>
<keyword evidence="7" id="KW-0862">Zinc</keyword>
<feature type="transmembrane region" description="Helical" evidence="11">
    <location>
        <begin position="407"/>
        <end position="428"/>
    </location>
</feature>
<keyword evidence="10 11" id="KW-0472">Membrane</keyword>
<dbReference type="GO" id="GO:0006508">
    <property type="term" value="P:proteolysis"/>
    <property type="evidence" value="ECO:0007669"/>
    <property type="project" value="UniProtKB-KW"/>
</dbReference>
<feature type="domain" description="Peptidase M50" evidence="12">
    <location>
        <begin position="13"/>
        <end position="387"/>
    </location>
</feature>
<evidence type="ECO:0000256" key="5">
    <source>
        <dbReference type="ARBA" id="ARBA00022692"/>
    </source>
</evidence>
<keyword evidence="8 11" id="KW-1133">Transmembrane helix</keyword>
<keyword evidence="4 14" id="KW-0645">Protease</keyword>
<dbReference type="InterPro" id="IPR041489">
    <property type="entry name" value="PDZ_6"/>
</dbReference>
<protein>
    <submittedName>
        <fullName evidence="14">Site-2 protease family protein</fullName>
    </submittedName>
</protein>
<keyword evidence="5 11" id="KW-0812">Transmembrane</keyword>
<comment type="cofactor">
    <cofactor evidence="1">
        <name>Zn(2+)</name>
        <dbReference type="ChEBI" id="CHEBI:29105"/>
    </cofactor>
</comment>
<evidence type="ECO:0000256" key="3">
    <source>
        <dbReference type="ARBA" id="ARBA00007931"/>
    </source>
</evidence>
<comment type="similarity">
    <text evidence="3">Belongs to the peptidase M50B family.</text>
</comment>
<dbReference type="InterPro" id="IPR008915">
    <property type="entry name" value="Peptidase_M50"/>
</dbReference>
<evidence type="ECO:0000256" key="10">
    <source>
        <dbReference type="ARBA" id="ARBA00023136"/>
    </source>
</evidence>
<dbReference type="PANTHER" id="PTHR42837:SF2">
    <property type="entry name" value="MEMBRANE METALLOPROTEASE ARASP2, CHLOROPLASTIC-RELATED"/>
    <property type="match status" value="1"/>
</dbReference>
<feature type="domain" description="PDZ" evidence="13">
    <location>
        <begin position="182"/>
        <end position="229"/>
    </location>
</feature>
<evidence type="ECO:0000259" key="12">
    <source>
        <dbReference type="Pfam" id="PF02163"/>
    </source>
</evidence>
<dbReference type="GO" id="GO:0008233">
    <property type="term" value="F:peptidase activity"/>
    <property type="evidence" value="ECO:0007669"/>
    <property type="project" value="UniProtKB-KW"/>
</dbReference>
<keyword evidence="9" id="KW-0482">Metalloprotease</keyword>
<dbReference type="EMBL" id="BAAALD010000084">
    <property type="protein sequence ID" value="GAA1112106.1"/>
    <property type="molecule type" value="Genomic_DNA"/>
</dbReference>
<dbReference type="Pfam" id="PF17820">
    <property type="entry name" value="PDZ_6"/>
    <property type="match status" value="1"/>
</dbReference>
<keyword evidence="6" id="KW-0378">Hydrolase</keyword>
<keyword evidence="15" id="KW-1185">Reference proteome</keyword>
<dbReference type="SUPFAM" id="SSF50156">
    <property type="entry name" value="PDZ domain-like"/>
    <property type="match status" value="1"/>
</dbReference>
<dbReference type="RefSeq" id="WP_344626970.1">
    <property type="nucleotide sequence ID" value="NZ_BAAALD010000084.1"/>
</dbReference>
<feature type="transmembrane region" description="Helical" evidence="11">
    <location>
        <begin position="126"/>
        <end position="148"/>
    </location>
</feature>
<comment type="subcellular location">
    <subcellularLocation>
        <location evidence="2">Membrane</location>
        <topology evidence="2">Multi-pass membrane protein</topology>
    </subcellularLocation>
</comment>
<evidence type="ECO:0000259" key="13">
    <source>
        <dbReference type="Pfam" id="PF17820"/>
    </source>
</evidence>
<evidence type="ECO:0000313" key="14">
    <source>
        <dbReference type="EMBL" id="GAA1112106.1"/>
    </source>
</evidence>
<gene>
    <name evidence="14" type="ORF">GCM10009663_61520</name>
</gene>
<evidence type="ECO:0000256" key="1">
    <source>
        <dbReference type="ARBA" id="ARBA00001947"/>
    </source>
</evidence>
<accession>A0ABN1U120</accession>
<sequence>MSNLMWVLGILIFLIGLLFSIAWHELGHLSTAKLFKIRVPQYMVGFGPTVWSRKKGETEYGIKAIPLGGYIRMIGMFPPGADGRITKRSSSPWRTMIEDAREASYEELQPGDEHRLFYTRKPWQRVIVMFAGPFMNLILSVVLFLLLFMGMGVQTAVPTVSTVSQCVVKAGQPTDTCPTDAPKSPANLAGLRAGDRFVSFDGDEIHSYKQLQADIRKSPGKQVPIVVERGGQRLTLTADITSNTVNPVDKDGRTVKGGPVTAGFLGFTPTTGVVRMSLGESTDEMYSMAEHGVSSLVALPGKVPGLWHAVVDGTPRSTDSPIGMVGAARLGGDVFAMDIPATQQLAFFVQLLAGINLSLFLFNMLPLLPLDGGHIAGAIWESVRRRLAGLLKRPDPGPFDVAKLMPFAYVVATVFICFTVLVMAADVVNPVKLN</sequence>
<dbReference type="InterPro" id="IPR036034">
    <property type="entry name" value="PDZ_sf"/>
</dbReference>
<evidence type="ECO:0000256" key="2">
    <source>
        <dbReference type="ARBA" id="ARBA00004141"/>
    </source>
</evidence>
<evidence type="ECO:0000256" key="7">
    <source>
        <dbReference type="ARBA" id="ARBA00022833"/>
    </source>
</evidence>
<dbReference type="PANTHER" id="PTHR42837">
    <property type="entry name" value="REGULATOR OF SIGMA-E PROTEASE RSEP"/>
    <property type="match status" value="1"/>
</dbReference>
<proteinExistence type="inferred from homology"/>
<reference evidence="14 15" key="1">
    <citation type="journal article" date="2019" name="Int. J. Syst. Evol. Microbiol.">
        <title>The Global Catalogue of Microorganisms (GCM) 10K type strain sequencing project: providing services to taxonomists for standard genome sequencing and annotation.</title>
        <authorList>
            <consortium name="The Broad Institute Genomics Platform"/>
            <consortium name="The Broad Institute Genome Sequencing Center for Infectious Disease"/>
            <person name="Wu L."/>
            <person name="Ma J."/>
        </authorList>
    </citation>
    <scope>NUCLEOTIDE SEQUENCE [LARGE SCALE GENOMIC DNA]</scope>
    <source>
        <strain evidence="14 15">JCM 13002</strain>
    </source>
</reference>
<dbReference type="CDD" id="cd06163">
    <property type="entry name" value="S2P-M50_PDZ_RseP-like"/>
    <property type="match status" value="1"/>
</dbReference>
<evidence type="ECO:0000256" key="9">
    <source>
        <dbReference type="ARBA" id="ARBA00023049"/>
    </source>
</evidence>
<evidence type="ECO:0000256" key="4">
    <source>
        <dbReference type="ARBA" id="ARBA00022670"/>
    </source>
</evidence>
<name>A0ABN1U120_9ACTN</name>
<evidence type="ECO:0000256" key="6">
    <source>
        <dbReference type="ARBA" id="ARBA00022801"/>
    </source>
</evidence>
<evidence type="ECO:0000313" key="15">
    <source>
        <dbReference type="Proteomes" id="UP001499987"/>
    </source>
</evidence>
<comment type="caution">
    <text evidence="14">The sequence shown here is derived from an EMBL/GenBank/DDBJ whole genome shotgun (WGS) entry which is preliminary data.</text>
</comment>
<feature type="transmembrane region" description="Helical" evidence="11">
    <location>
        <begin position="345"/>
        <end position="365"/>
    </location>
</feature>
<dbReference type="InterPro" id="IPR004387">
    <property type="entry name" value="Pept_M50_Zn"/>
</dbReference>
<dbReference type="Proteomes" id="UP001499987">
    <property type="component" value="Unassembled WGS sequence"/>
</dbReference>
<organism evidence="14 15">
    <name type="scientific">Kitasatospora arboriphila</name>
    <dbReference type="NCBI Taxonomy" id="258052"/>
    <lineage>
        <taxon>Bacteria</taxon>
        <taxon>Bacillati</taxon>
        <taxon>Actinomycetota</taxon>
        <taxon>Actinomycetes</taxon>
        <taxon>Kitasatosporales</taxon>
        <taxon>Streptomycetaceae</taxon>
        <taxon>Kitasatospora</taxon>
    </lineage>
</organism>
<evidence type="ECO:0000256" key="11">
    <source>
        <dbReference type="SAM" id="Phobius"/>
    </source>
</evidence>
<dbReference type="Gene3D" id="2.30.42.10">
    <property type="match status" value="1"/>
</dbReference>